<reference evidence="3" key="1">
    <citation type="submission" date="2013-06" db="EMBL/GenBank/DDBJ databases">
        <authorList>
            <person name="Zhao Q."/>
        </authorList>
    </citation>
    <scope>NUCLEOTIDE SEQUENCE</scope>
    <source>
        <strain evidence="3">cv. W1943</strain>
    </source>
</reference>
<feature type="transmembrane region" description="Helical" evidence="1">
    <location>
        <begin position="89"/>
        <end position="109"/>
    </location>
</feature>
<dbReference type="Proteomes" id="UP000008022">
    <property type="component" value="Unassembled WGS sequence"/>
</dbReference>
<dbReference type="Pfam" id="PF12442">
    <property type="entry name" value="DUF3681"/>
    <property type="match status" value="1"/>
</dbReference>
<dbReference type="Gramene" id="ORUFI01G03040.1">
    <property type="protein sequence ID" value="ORUFI01G03040.1"/>
    <property type="gene ID" value="ORUFI01G03040"/>
</dbReference>
<dbReference type="AlphaFoldDB" id="A0A0E0MRA4"/>
<dbReference type="PANTHER" id="PTHR33530:SF4">
    <property type="entry name" value="OS01G0145800 PROTEIN"/>
    <property type="match status" value="1"/>
</dbReference>
<evidence type="ECO:0000313" key="3">
    <source>
        <dbReference type="Proteomes" id="UP000008022"/>
    </source>
</evidence>
<sequence length="144" mass="14713">MAIPPALARRESEHDGAASSNIPAVLLVLGVATVSVAINNTAAAATNYHCSLAFAISLAGAFLSGMAMIGASVWVSGDPRGRTAAGKKIIYASMAPLVLAAAGLAVVMAHSSAEWREYGLDADDALARFTYVASAVGPANRERR</sequence>
<feature type="transmembrane region" description="Helical" evidence="1">
    <location>
        <begin position="20"/>
        <end position="40"/>
    </location>
</feature>
<feature type="transmembrane region" description="Helical" evidence="1">
    <location>
        <begin position="52"/>
        <end position="77"/>
    </location>
</feature>
<dbReference type="EnsemblPlants" id="ORUFI01G03040.1">
    <property type="protein sequence ID" value="ORUFI01G03040.1"/>
    <property type="gene ID" value="ORUFI01G03040"/>
</dbReference>
<dbReference type="InterPro" id="IPR022149">
    <property type="entry name" value="DUF3681"/>
</dbReference>
<dbReference type="OMA" id="YHCSLAF"/>
<protein>
    <submittedName>
        <fullName evidence="2">Uncharacterized protein</fullName>
    </submittedName>
</protein>
<dbReference type="HOGENOM" id="CLU_1799639_0_0_1"/>
<keyword evidence="1" id="KW-0472">Membrane</keyword>
<evidence type="ECO:0000313" key="2">
    <source>
        <dbReference type="EnsemblPlants" id="ORUFI01G03040.1"/>
    </source>
</evidence>
<proteinExistence type="predicted"/>
<dbReference type="PANTHER" id="PTHR33530">
    <property type="entry name" value="OS01G0147100 PROTEIN"/>
    <property type="match status" value="1"/>
</dbReference>
<accession>A0A0E0MRA4</accession>
<keyword evidence="3" id="KW-1185">Reference proteome</keyword>
<organism evidence="2 3">
    <name type="scientific">Oryza rufipogon</name>
    <name type="common">Brownbeard rice</name>
    <name type="synonym">Asian wild rice</name>
    <dbReference type="NCBI Taxonomy" id="4529"/>
    <lineage>
        <taxon>Eukaryota</taxon>
        <taxon>Viridiplantae</taxon>
        <taxon>Streptophyta</taxon>
        <taxon>Embryophyta</taxon>
        <taxon>Tracheophyta</taxon>
        <taxon>Spermatophyta</taxon>
        <taxon>Magnoliopsida</taxon>
        <taxon>Liliopsida</taxon>
        <taxon>Poales</taxon>
        <taxon>Poaceae</taxon>
        <taxon>BOP clade</taxon>
        <taxon>Oryzoideae</taxon>
        <taxon>Oryzeae</taxon>
        <taxon>Oryzinae</taxon>
        <taxon>Oryza</taxon>
    </lineage>
</organism>
<keyword evidence="1" id="KW-1133">Transmembrane helix</keyword>
<name>A0A0E0MRA4_ORYRU</name>
<keyword evidence="1" id="KW-0812">Transmembrane</keyword>
<evidence type="ECO:0000256" key="1">
    <source>
        <dbReference type="SAM" id="Phobius"/>
    </source>
</evidence>
<reference evidence="2" key="2">
    <citation type="submission" date="2015-06" db="UniProtKB">
        <authorList>
            <consortium name="EnsemblPlants"/>
        </authorList>
    </citation>
    <scope>IDENTIFICATION</scope>
</reference>